<feature type="domain" description="Nucleotidyl transferase" evidence="1">
    <location>
        <begin position="11"/>
        <end position="295"/>
    </location>
</feature>
<dbReference type="InterPro" id="IPR029044">
    <property type="entry name" value="Nucleotide-diphossugar_trans"/>
</dbReference>
<dbReference type="CDD" id="cd02509">
    <property type="entry name" value="GDP-M1P_Guanylyltransferase"/>
    <property type="match status" value="1"/>
</dbReference>
<accession>A0ABW5RJE3</accession>
<organism evidence="3 4">
    <name type="scientific">Gulosibacter bifidus</name>
    <dbReference type="NCBI Taxonomy" id="272239"/>
    <lineage>
        <taxon>Bacteria</taxon>
        <taxon>Bacillati</taxon>
        <taxon>Actinomycetota</taxon>
        <taxon>Actinomycetes</taxon>
        <taxon>Micrococcales</taxon>
        <taxon>Microbacteriaceae</taxon>
        <taxon>Gulosibacter</taxon>
    </lineage>
</organism>
<dbReference type="RefSeq" id="WP_066059109.1">
    <property type="nucleotide sequence ID" value="NZ_JBHUNF010000002.1"/>
</dbReference>
<dbReference type="InterPro" id="IPR051161">
    <property type="entry name" value="Mannose-6P_isomerase_type2"/>
</dbReference>
<keyword evidence="4" id="KW-1185">Reference proteome</keyword>
<evidence type="ECO:0000259" key="2">
    <source>
        <dbReference type="Pfam" id="PF22640"/>
    </source>
</evidence>
<dbReference type="InterPro" id="IPR005835">
    <property type="entry name" value="NTP_transferase_dom"/>
</dbReference>
<dbReference type="PANTHER" id="PTHR46390:SF1">
    <property type="entry name" value="MANNOSE-1-PHOSPHATE GUANYLYLTRANSFERASE"/>
    <property type="match status" value="1"/>
</dbReference>
<dbReference type="EMBL" id="JBHUNF010000002">
    <property type="protein sequence ID" value="MFD2674619.1"/>
    <property type="molecule type" value="Genomic_DNA"/>
</dbReference>
<feature type="domain" description="MannoseP isomerase/GMP-like beta-helix" evidence="2">
    <location>
        <begin position="310"/>
        <end position="362"/>
    </location>
</feature>
<keyword evidence="3" id="KW-0548">Nucleotidyltransferase</keyword>
<dbReference type="Proteomes" id="UP001597453">
    <property type="component" value="Unassembled WGS sequence"/>
</dbReference>
<comment type="caution">
    <text evidence="3">The sequence shown here is derived from an EMBL/GenBank/DDBJ whole genome shotgun (WGS) entry which is preliminary data.</text>
</comment>
<evidence type="ECO:0000259" key="1">
    <source>
        <dbReference type="Pfam" id="PF00483"/>
    </source>
</evidence>
<evidence type="ECO:0000313" key="4">
    <source>
        <dbReference type="Proteomes" id="UP001597453"/>
    </source>
</evidence>
<dbReference type="GO" id="GO:0016779">
    <property type="term" value="F:nucleotidyltransferase activity"/>
    <property type="evidence" value="ECO:0007669"/>
    <property type="project" value="UniProtKB-KW"/>
</dbReference>
<dbReference type="PANTHER" id="PTHR46390">
    <property type="entry name" value="MANNOSE-1-PHOSPHATE GUANYLYLTRANSFERASE"/>
    <property type="match status" value="1"/>
</dbReference>
<proteinExistence type="predicted"/>
<dbReference type="SUPFAM" id="SSF53448">
    <property type="entry name" value="Nucleotide-diphospho-sugar transferases"/>
    <property type="match status" value="1"/>
</dbReference>
<name>A0ABW5RJE3_9MICO</name>
<keyword evidence="3" id="KW-0808">Transferase</keyword>
<protein>
    <submittedName>
        <fullName evidence="3">Mannose-1-phosphate guanylyltransferase</fullName>
    </submittedName>
</protein>
<sequence>MSPHALDDFFAVIPAGGVGSRLWPLSRAGRPKFLRDIAGTGATLLRSTYERLEPLCDASRVVVVTGQAHGDEVRAQLPEVTTENVVLESEGRDSSAAIGLAAAIIERRHPGAVIGSFAADHLISANARFRRAVTEAVRAAREGLIVTIGIQPLEPSTAFGYIRAGEPLEILGAPSARQVEAFVEKPKAATARRYLASGEYLWNAGMFIARASRLLEELAAHAPELAAGINEIADAWDTPQRDEVTARVWPTLEKIAIDYTVAEPAAKKGALAVIPGFFGWDDVGDFAAVSRVHATASSNEHPLDIIGDADRVVSYEAGGIVVSETDRIIAVAGVPDIVVVDTEDALLVTTRAKAQQVKNLVAAIKESEHPEVL</sequence>
<gene>
    <name evidence="3" type="ORF">ACFSUQ_04800</name>
</gene>
<dbReference type="Gene3D" id="3.90.550.10">
    <property type="entry name" value="Spore Coat Polysaccharide Biosynthesis Protein SpsA, Chain A"/>
    <property type="match status" value="1"/>
</dbReference>
<dbReference type="InterPro" id="IPR049577">
    <property type="entry name" value="GMPP_N"/>
</dbReference>
<dbReference type="SUPFAM" id="SSF159283">
    <property type="entry name" value="Guanosine diphospho-D-mannose pyrophosphorylase/mannose-6-phosphate isomerase linker domain"/>
    <property type="match status" value="1"/>
</dbReference>
<dbReference type="Pfam" id="PF22640">
    <property type="entry name" value="ManC_GMP_beta-helix"/>
    <property type="match status" value="1"/>
</dbReference>
<evidence type="ECO:0000313" key="3">
    <source>
        <dbReference type="EMBL" id="MFD2674619.1"/>
    </source>
</evidence>
<reference evidence="4" key="1">
    <citation type="journal article" date="2019" name="Int. J. Syst. Evol. Microbiol.">
        <title>The Global Catalogue of Microorganisms (GCM) 10K type strain sequencing project: providing services to taxonomists for standard genome sequencing and annotation.</title>
        <authorList>
            <consortium name="The Broad Institute Genomics Platform"/>
            <consortium name="The Broad Institute Genome Sequencing Center for Infectious Disease"/>
            <person name="Wu L."/>
            <person name="Ma J."/>
        </authorList>
    </citation>
    <scope>NUCLEOTIDE SEQUENCE [LARGE SCALE GENOMIC DNA]</scope>
    <source>
        <strain evidence="4">TISTR 1511</strain>
    </source>
</reference>
<dbReference type="Pfam" id="PF00483">
    <property type="entry name" value="NTP_transferase"/>
    <property type="match status" value="1"/>
</dbReference>
<dbReference type="InterPro" id="IPR054566">
    <property type="entry name" value="ManC/GMP-like_b-helix"/>
</dbReference>